<feature type="domain" description="Amidohydrolase-related" evidence="2">
    <location>
        <begin position="4"/>
        <end position="303"/>
    </location>
</feature>
<dbReference type="InterPro" id="IPR006680">
    <property type="entry name" value="Amidohydro-rel"/>
</dbReference>
<comment type="caution">
    <text evidence="3">The sequence shown here is derived from an EMBL/GenBank/DDBJ whole genome shotgun (WGS) entry which is preliminary data.</text>
</comment>
<keyword evidence="4" id="KW-1185">Reference proteome</keyword>
<dbReference type="InterPro" id="IPR032466">
    <property type="entry name" value="Metal_Hydrolase"/>
</dbReference>
<dbReference type="Proteomes" id="UP000652477">
    <property type="component" value="Unassembled WGS sequence"/>
</dbReference>
<dbReference type="Gene3D" id="3.20.20.140">
    <property type="entry name" value="Metal-dependent hydrolases"/>
    <property type="match status" value="1"/>
</dbReference>
<dbReference type="EMBL" id="JACOPF010000003">
    <property type="protein sequence ID" value="MBC5689939.1"/>
    <property type="molecule type" value="Genomic_DNA"/>
</dbReference>
<dbReference type="GO" id="GO:0016831">
    <property type="term" value="F:carboxy-lyase activity"/>
    <property type="evidence" value="ECO:0007669"/>
    <property type="project" value="InterPro"/>
</dbReference>
<dbReference type="InterPro" id="IPR032465">
    <property type="entry name" value="ACMSD"/>
</dbReference>
<dbReference type="Pfam" id="PF04909">
    <property type="entry name" value="Amidohydro_2"/>
    <property type="match status" value="1"/>
</dbReference>
<dbReference type="PANTHER" id="PTHR21240">
    <property type="entry name" value="2-AMINO-3-CARBOXYLMUCONATE-6-SEMIALDEHYDE DECARBOXYLASE"/>
    <property type="match status" value="1"/>
</dbReference>
<accession>A0A923RQU1</accession>
<organism evidence="3 4">
    <name type="scientific">Mediterraneibacter hominis</name>
    <dbReference type="NCBI Taxonomy" id="2763054"/>
    <lineage>
        <taxon>Bacteria</taxon>
        <taxon>Bacillati</taxon>
        <taxon>Bacillota</taxon>
        <taxon>Clostridia</taxon>
        <taxon>Lachnospirales</taxon>
        <taxon>Lachnospiraceae</taxon>
        <taxon>Mediterraneibacter</taxon>
    </lineage>
</organism>
<dbReference type="RefSeq" id="WP_186876601.1">
    <property type="nucleotide sequence ID" value="NZ_JACOPF010000003.1"/>
</dbReference>
<sequence>MKIIDAHVHVFQNLQGFRGEGELYPIGNGKGRWANGDIIEMIPEGLGDKGFTYETCHRVLKENGVEKAVLLQGSFYGFANEYVAEAVRAYPEMFVGAGTFDPMARYADMIYDRLTRELGFRIMKFETSSGGGFMSYHHPFDLAEVFIPIAEKCEKNSQVLVLDIGSPGMSSFQPEAVRKIALKCPGLKIVVCHLLAPTLADKDTEYFKESMEKLALPNVYFDLAAVPFNVQPETYPFPTGCEFIKSAKDIVGVDKLMWGTDIPSVLIQNSYKKLTEYLSEGNIFTKEELEKVYYKNALEVYPFL</sequence>
<dbReference type="GO" id="GO:0016787">
    <property type="term" value="F:hydrolase activity"/>
    <property type="evidence" value="ECO:0007669"/>
    <property type="project" value="InterPro"/>
</dbReference>
<dbReference type="SUPFAM" id="SSF51556">
    <property type="entry name" value="Metallo-dependent hydrolases"/>
    <property type="match status" value="1"/>
</dbReference>
<evidence type="ECO:0000313" key="4">
    <source>
        <dbReference type="Proteomes" id="UP000652477"/>
    </source>
</evidence>
<name>A0A923RQU1_9FIRM</name>
<dbReference type="AlphaFoldDB" id="A0A923RQU1"/>
<reference evidence="3" key="1">
    <citation type="submission" date="2020-08" db="EMBL/GenBank/DDBJ databases">
        <title>Genome public.</title>
        <authorList>
            <person name="Liu C."/>
            <person name="Sun Q."/>
        </authorList>
    </citation>
    <scope>NUCLEOTIDE SEQUENCE</scope>
    <source>
        <strain evidence="3">NSJ-55</strain>
    </source>
</reference>
<protein>
    <submittedName>
        <fullName evidence="3">Amidohydrolase</fullName>
    </submittedName>
</protein>
<proteinExistence type="predicted"/>
<gene>
    <name evidence="3" type="ORF">H8S37_13560</name>
</gene>
<evidence type="ECO:0000256" key="1">
    <source>
        <dbReference type="ARBA" id="ARBA00023239"/>
    </source>
</evidence>
<keyword evidence="1" id="KW-0456">Lyase</keyword>
<evidence type="ECO:0000259" key="2">
    <source>
        <dbReference type="Pfam" id="PF04909"/>
    </source>
</evidence>
<evidence type="ECO:0000313" key="3">
    <source>
        <dbReference type="EMBL" id="MBC5689939.1"/>
    </source>
</evidence>